<dbReference type="GO" id="GO:0005524">
    <property type="term" value="F:ATP binding"/>
    <property type="evidence" value="ECO:0007669"/>
    <property type="project" value="UniProtKB-KW"/>
</dbReference>
<dbReference type="PANTHER" id="PTHR43335:SF11">
    <property type="entry name" value="ABC TRANSPORTER RELATED"/>
    <property type="match status" value="1"/>
</dbReference>
<protein>
    <submittedName>
        <fullName evidence="4">ABC transporter ATP-binding protein</fullName>
    </submittedName>
</protein>
<evidence type="ECO:0000256" key="1">
    <source>
        <dbReference type="ARBA" id="ARBA00005417"/>
    </source>
</evidence>
<keyword evidence="4" id="KW-0067">ATP-binding</keyword>
<feature type="non-terminal residue" evidence="4">
    <location>
        <position position="1"/>
    </location>
</feature>
<dbReference type="Gene3D" id="3.40.50.300">
    <property type="entry name" value="P-loop containing nucleotide triphosphate hydrolases"/>
    <property type="match status" value="1"/>
</dbReference>
<dbReference type="Pfam" id="PF00005">
    <property type="entry name" value="ABC_tran"/>
    <property type="match status" value="1"/>
</dbReference>
<feature type="domain" description="ABC transporter" evidence="3">
    <location>
        <begin position="1"/>
        <end position="191"/>
    </location>
</feature>
<keyword evidence="2" id="KW-0813">Transport</keyword>
<dbReference type="PROSITE" id="PS50893">
    <property type="entry name" value="ABC_TRANSPORTER_2"/>
    <property type="match status" value="1"/>
</dbReference>
<evidence type="ECO:0000313" key="5">
    <source>
        <dbReference type="Proteomes" id="UP001593833"/>
    </source>
</evidence>
<dbReference type="EMBL" id="JBHPKH010000121">
    <property type="protein sequence ID" value="MFC1573308.1"/>
    <property type="molecule type" value="Genomic_DNA"/>
</dbReference>
<evidence type="ECO:0000256" key="2">
    <source>
        <dbReference type="ARBA" id="ARBA00022448"/>
    </source>
</evidence>
<sequence>STLMRVLSGLVQVAEGSAQVLGQAPFGSPEVRQRIAFVPATECFYENLSGRRNLEIAFLSHGYDRENARERAARALDLVGMTDDADRRHGTWSRGMRQRLKLGFALVSDVDVVLLDEPFMGVDPPSRKFLRNVIHDLGTAGRTILVSSHVLYEVEMLTDRVGILAHGRLLGFGRVSELLADLRDRHPHRIRIASQSSRELAVALMKRGHVSAIDVDDSGVVEFVTTKPQVAYRELAAVVKETGVVIRCVETLDDGLEAVFRHITAAGARRL</sequence>
<keyword evidence="4" id="KW-0547">Nucleotide-binding</keyword>
<accession>A0ABV6YLV3</accession>
<dbReference type="PANTHER" id="PTHR43335">
    <property type="entry name" value="ABC TRANSPORTER, ATP-BINDING PROTEIN"/>
    <property type="match status" value="1"/>
</dbReference>
<comment type="caution">
    <text evidence="4">The sequence shown here is derived from an EMBL/GenBank/DDBJ whole genome shotgun (WGS) entry which is preliminary data.</text>
</comment>
<keyword evidence="5" id="KW-1185">Reference proteome</keyword>
<dbReference type="InterPro" id="IPR027417">
    <property type="entry name" value="P-loop_NTPase"/>
</dbReference>
<comment type="similarity">
    <text evidence="1">Belongs to the ABC transporter superfamily.</text>
</comment>
<name>A0ABV6YLV3_UNCEI</name>
<dbReference type="InterPro" id="IPR003439">
    <property type="entry name" value="ABC_transporter-like_ATP-bd"/>
</dbReference>
<evidence type="ECO:0000313" key="4">
    <source>
        <dbReference type="EMBL" id="MFC1573308.1"/>
    </source>
</evidence>
<evidence type="ECO:0000259" key="3">
    <source>
        <dbReference type="PROSITE" id="PS50893"/>
    </source>
</evidence>
<proteinExistence type="inferred from homology"/>
<reference evidence="4 5" key="1">
    <citation type="submission" date="2024-09" db="EMBL/GenBank/DDBJ databases">
        <authorList>
            <person name="D'Angelo T."/>
        </authorList>
    </citation>
    <scope>NUCLEOTIDE SEQUENCE [LARGE SCALE GENOMIC DNA]</scope>
    <source>
        <strain evidence="4">SAG AM-320-E07</strain>
    </source>
</reference>
<organism evidence="4 5">
    <name type="scientific">Eiseniibacteriota bacterium</name>
    <dbReference type="NCBI Taxonomy" id="2212470"/>
    <lineage>
        <taxon>Bacteria</taxon>
        <taxon>Candidatus Eiseniibacteriota</taxon>
    </lineage>
</organism>
<dbReference type="Proteomes" id="UP001593833">
    <property type="component" value="Unassembled WGS sequence"/>
</dbReference>
<dbReference type="SUPFAM" id="SSF52540">
    <property type="entry name" value="P-loop containing nucleoside triphosphate hydrolases"/>
    <property type="match status" value="1"/>
</dbReference>
<gene>
    <name evidence="4" type="ORF">ACFL6M_06885</name>
</gene>